<dbReference type="InterPro" id="IPR027417">
    <property type="entry name" value="P-loop_NTPase"/>
</dbReference>
<dbReference type="CDD" id="cd01428">
    <property type="entry name" value="ADK"/>
    <property type="match status" value="1"/>
</dbReference>
<dbReference type="HAMAP" id="MF_00235">
    <property type="entry name" value="Adenylate_kinase_Adk"/>
    <property type="match status" value="1"/>
</dbReference>
<name>A0ABD3DCT9_9LAMI</name>
<dbReference type="PANTHER" id="PTHR23359">
    <property type="entry name" value="NUCLEOTIDE KINASE"/>
    <property type="match status" value="1"/>
</dbReference>
<keyword evidence="5 7" id="KW-0418">Kinase</keyword>
<dbReference type="GO" id="GO:0004017">
    <property type="term" value="F:AMP kinase activity"/>
    <property type="evidence" value="ECO:0007669"/>
    <property type="project" value="UniProtKB-EC"/>
</dbReference>
<evidence type="ECO:0000256" key="5">
    <source>
        <dbReference type="ARBA" id="ARBA00022777"/>
    </source>
</evidence>
<accession>A0ABD3DCT9</accession>
<dbReference type="GO" id="GO:0000166">
    <property type="term" value="F:nucleotide binding"/>
    <property type="evidence" value="ECO:0007669"/>
    <property type="project" value="UniProtKB-KW"/>
</dbReference>
<dbReference type="AlphaFoldDB" id="A0ABD3DCT9"/>
<sequence>MISRAPASGKGTQCELITKKYGLVHVAAGYLLRAEVASGTENGKRAKEYMEKGQLVPNEIVVMMVKERLSQPDSEEKGWLLDGYPRSGSQATSLKKFGFDPDIFILLKVSWQKSPLMAKKNLPRIWSTKAPRKSATSFWFDQYLKHRETSSH</sequence>
<gene>
    <name evidence="8" type="ORF">CASFOL_016602</name>
</gene>
<keyword evidence="9" id="KW-1185">Reference proteome</keyword>
<evidence type="ECO:0000313" key="9">
    <source>
        <dbReference type="Proteomes" id="UP001632038"/>
    </source>
</evidence>
<evidence type="ECO:0000256" key="4">
    <source>
        <dbReference type="ARBA" id="ARBA00022741"/>
    </source>
</evidence>
<evidence type="ECO:0000313" key="8">
    <source>
        <dbReference type="EMBL" id="KAL3638695.1"/>
    </source>
</evidence>
<dbReference type="EC" id="2.7.4.3" evidence="2"/>
<dbReference type="InterPro" id="IPR000850">
    <property type="entry name" value="Adenylat/UMP-CMP_kin"/>
</dbReference>
<keyword evidence="4" id="KW-0547">Nucleotide-binding</keyword>
<evidence type="ECO:0000256" key="1">
    <source>
        <dbReference type="ARBA" id="ARBA00007220"/>
    </source>
</evidence>
<dbReference type="Gene3D" id="3.40.50.300">
    <property type="entry name" value="P-loop containing nucleotide triphosphate hydrolases"/>
    <property type="match status" value="1"/>
</dbReference>
<comment type="caution">
    <text evidence="8">The sequence shown here is derived from an EMBL/GenBank/DDBJ whole genome shotgun (WGS) entry which is preliminary data.</text>
</comment>
<reference evidence="9" key="1">
    <citation type="journal article" date="2024" name="IScience">
        <title>Strigolactones Initiate the Formation of Haustorium-like Structures in Castilleja.</title>
        <authorList>
            <person name="Buerger M."/>
            <person name="Peterson D."/>
            <person name="Chory J."/>
        </authorList>
    </citation>
    <scope>NUCLEOTIDE SEQUENCE [LARGE SCALE GENOMIC DNA]</scope>
</reference>
<dbReference type="EMBL" id="JAVIJP010000018">
    <property type="protein sequence ID" value="KAL3638695.1"/>
    <property type="molecule type" value="Genomic_DNA"/>
</dbReference>
<evidence type="ECO:0000256" key="7">
    <source>
        <dbReference type="RuleBase" id="RU003330"/>
    </source>
</evidence>
<dbReference type="InterPro" id="IPR033690">
    <property type="entry name" value="Adenylat_kinase_CS"/>
</dbReference>
<protein>
    <recommendedName>
        <fullName evidence="2">adenylate kinase</fullName>
        <ecNumber evidence="2">2.7.4.3</ecNumber>
    </recommendedName>
    <alternativeName>
        <fullName evidence="6">ATP:AMP phosphotransferase</fullName>
    </alternativeName>
</protein>
<evidence type="ECO:0000256" key="6">
    <source>
        <dbReference type="ARBA" id="ARBA00031517"/>
    </source>
</evidence>
<evidence type="ECO:0000256" key="2">
    <source>
        <dbReference type="ARBA" id="ARBA00012955"/>
    </source>
</evidence>
<dbReference type="PROSITE" id="PS00113">
    <property type="entry name" value="ADENYLATE_KINASE"/>
    <property type="match status" value="1"/>
</dbReference>
<proteinExistence type="inferred from homology"/>
<keyword evidence="3 7" id="KW-0808">Transferase</keyword>
<evidence type="ECO:0000256" key="3">
    <source>
        <dbReference type="ARBA" id="ARBA00022679"/>
    </source>
</evidence>
<organism evidence="8 9">
    <name type="scientific">Castilleja foliolosa</name>
    <dbReference type="NCBI Taxonomy" id="1961234"/>
    <lineage>
        <taxon>Eukaryota</taxon>
        <taxon>Viridiplantae</taxon>
        <taxon>Streptophyta</taxon>
        <taxon>Embryophyta</taxon>
        <taxon>Tracheophyta</taxon>
        <taxon>Spermatophyta</taxon>
        <taxon>Magnoliopsida</taxon>
        <taxon>eudicotyledons</taxon>
        <taxon>Gunneridae</taxon>
        <taxon>Pentapetalae</taxon>
        <taxon>asterids</taxon>
        <taxon>lamiids</taxon>
        <taxon>Lamiales</taxon>
        <taxon>Orobanchaceae</taxon>
        <taxon>Pedicularideae</taxon>
        <taxon>Castillejinae</taxon>
        <taxon>Castilleja</taxon>
    </lineage>
</organism>
<comment type="similarity">
    <text evidence="1 7">Belongs to the adenylate kinase family.</text>
</comment>
<dbReference type="Pfam" id="PF00406">
    <property type="entry name" value="ADK"/>
    <property type="match status" value="1"/>
</dbReference>
<dbReference type="SUPFAM" id="SSF52540">
    <property type="entry name" value="P-loop containing nucleoside triphosphate hydrolases"/>
    <property type="match status" value="1"/>
</dbReference>
<dbReference type="Proteomes" id="UP001632038">
    <property type="component" value="Unassembled WGS sequence"/>
</dbReference>
<dbReference type="PRINTS" id="PR00094">
    <property type="entry name" value="ADENYLTKNASE"/>
</dbReference>